<dbReference type="GO" id="GO:0050568">
    <property type="term" value="F:protein-glutamine glutaminase activity"/>
    <property type="evidence" value="ECO:0007669"/>
    <property type="project" value="UniProtKB-UniRule"/>
</dbReference>
<dbReference type="EC" id="3.5.1.44" evidence="3"/>
<dbReference type="Pfam" id="PF03975">
    <property type="entry name" value="CheD"/>
    <property type="match status" value="1"/>
</dbReference>
<dbReference type="AlphaFoldDB" id="A0A366EWM0"/>
<organism evidence="4 5">
    <name type="scientific">Rossellomorea aquimaris</name>
    <dbReference type="NCBI Taxonomy" id="189382"/>
    <lineage>
        <taxon>Bacteria</taxon>
        <taxon>Bacillati</taxon>
        <taxon>Bacillota</taxon>
        <taxon>Bacilli</taxon>
        <taxon>Bacillales</taxon>
        <taxon>Bacillaceae</taxon>
        <taxon>Rossellomorea</taxon>
    </lineage>
</organism>
<comment type="caution">
    <text evidence="4">The sequence shown here is derived from an EMBL/GenBank/DDBJ whole genome shotgun (WGS) entry which is preliminary data.</text>
</comment>
<dbReference type="GO" id="GO:0006935">
    <property type="term" value="P:chemotaxis"/>
    <property type="evidence" value="ECO:0007669"/>
    <property type="project" value="UniProtKB-UniRule"/>
</dbReference>
<dbReference type="PANTHER" id="PTHR35147:SF1">
    <property type="entry name" value="CHEMORECEPTOR GLUTAMINE DEAMIDASE CHED-RELATED"/>
    <property type="match status" value="1"/>
</dbReference>
<reference evidence="4 5" key="1">
    <citation type="submission" date="2018-06" db="EMBL/GenBank/DDBJ databases">
        <title>Freshwater and sediment microbial communities from various areas in North America, analyzing microbe dynamics in response to fracking.</title>
        <authorList>
            <person name="Lamendella R."/>
        </authorList>
    </citation>
    <scope>NUCLEOTIDE SEQUENCE [LARGE SCALE GENOMIC DNA]</scope>
    <source>
        <strain evidence="4 5">97B</strain>
    </source>
</reference>
<accession>A0A366EWM0</accession>
<dbReference type="OrthoDB" id="9807202at2"/>
<proteinExistence type="inferred from homology"/>
<dbReference type="PANTHER" id="PTHR35147">
    <property type="entry name" value="CHEMORECEPTOR GLUTAMINE DEAMIDASE CHED-RELATED"/>
    <property type="match status" value="1"/>
</dbReference>
<protein>
    <recommendedName>
        <fullName evidence="3">Probable chemoreceptor glutamine deamidase CheD</fullName>
        <ecNumber evidence="3">3.5.1.44</ecNumber>
    </recommendedName>
</protein>
<name>A0A366EWM0_9BACI</name>
<dbReference type="RefSeq" id="WP_113968200.1">
    <property type="nucleotide sequence ID" value="NZ_QNRJ01000002.1"/>
</dbReference>
<dbReference type="Proteomes" id="UP000252118">
    <property type="component" value="Unassembled WGS sequence"/>
</dbReference>
<dbReference type="InterPro" id="IPR038592">
    <property type="entry name" value="CheD-like_sf"/>
</dbReference>
<evidence type="ECO:0000256" key="2">
    <source>
        <dbReference type="ARBA" id="ARBA00022801"/>
    </source>
</evidence>
<dbReference type="CDD" id="cd16352">
    <property type="entry name" value="CheD"/>
    <property type="match status" value="1"/>
</dbReference>
<evidence type="ECO:0000313" key="4">
    <source>
        <dbReference type="EMBL" id="RBP06793.1"/>
    </source>
</evidence>
<keyword evidence="2 3" id="KW-0378">Hydrolase</keyword>
<dbReference type="InterPro" id="IPR011324">
    <property type="entry name" value="Cytotoxic_necrot_fac-like_cat"/>
</dbReference>
<dbReference type="EMBL" id="QNRJ01000002">
    <property type="protein sequence ID" value="RBP06793.1"/>
    <property type="molecule type" value="Genomic_DNA"/>
</dbReference>
<evidence type="ECO:0000313" key="5">
    <source>
        <dbReference type="Proteomes" id="UP000252118"/>
    </source>
</evidence>
<evidence type="ECO:0000256" key="1">
    <source>
        <dbReference type="ARBA" id="ARBA00022500"/>
    </source>
</evidence>
<gene>
    <name evidence="3" type="primary">cheD</name>
    <name evidence="4" type="ORF">DET59_102176</name>
</gene>
<comment type="similarity">
    <text evidence="3">Belongs to the CheD family.</text>
</comment>
<evidence type="ECO:0000256" key="3">
    <source>
        <dbReference type="HAMAP-Rule" id="MF_01440"/>
    </source>
</evidence>
<dbReference type="InterPro" id="IPR005659">
    <property type="entry name" value="Chemorcpt_Glu_NH3ase_CheD"/>
</dbReference>
<dbReference type="Gene3D" id="3.30.1330.200">
    <property type="match status" value="1"/>
</dbReference>
<dbReference type="HAMAP" id="MF_01440">
    <property type="entry name" value="CheD"/>
    <property type="match status" value="1"/>
</dbReference>
<sequence length="165" mass="17922">MIEVNTVVRVGIADMNIVSKGSSIRTSGLGSCIGVVLYDELIKLAGMVHVMLPHSSLGKEPSMKLAKYADTGIDELIRQLGERGAKVERLKCKMAGGAQMFQFKSKSDVMRIGPRNAEAVKEALLKHRVPIVAEDLGGNKGRTIEFFTSTGILHVRTVNEGTREL</sequence>
<dbReference type="SUPFAM" id="SSF64438">
    <property type="entry name" value="CNF1/YfiH-like putative cysteine hydrolases"/>
    <property type="match status" value="1"/>
</dbReference>
<comment type="function">
    <text evidence="3">Probably deamidates glutamine residues to glutamate on methyl-accepting chemotaxis receptors (MCPs), playing an important role in chemotaxis.</text>
</comment>
<keyword evidence="1 3" id="KW-0145">Chemotaxis</keyword>
<comment type="catalytic activity">
    <reaction evidence="3">
        <text>L-glutaminyl-[protein] + H2O = L-glutamyl-[protein] + NH4(+)</text>
        <dbReference type="Rhea" id="RHEA:16441"/>
        <dbReference type="Rhea" id="RHEA-COMP:10207"/>
        <dbReference type="Rhea" id="RHEA-COMP:10208"/>
        <dbReference type="ChEBI" id="CHEBI:15377"/>
        <dbReference type="ChEBI" id="CHEBI:28938"/>
        <dbReference type="ChEBI" id="CHEBI:29973"/>
        <dbReference type="ChEBI" id="CHEBI:30011"/>
        <dbReference type="EC" id="3.5.1.44"/>
    </reaction>
</comment>